<reference evidence="3" key="1">
    <citation type="submission" date="2019-10" db="EMBL/GenBank/DDBJ databases">
        <authorList>
            <person name="Soares A.E.R."/>
            <person name="Aleixo A."/>
            <person name="Schneider P."/>
            <person name="Miyaki C.Y."/>
            <person name="Schneider M.P."/>
            <person name="Mello C."/>
            <person name="Vasconcelos A.T.R."/>
        </authorList>
    </citation>
    <scope>NUCLEOTIDE SEQUENCE</scope>
    <source>
        <tissue evidence="3">Muscle</tissue>
    </source>
</reference>
<dbReference type="EMBL" id="WHWB01023770">
    <property type="protein sequence ID" value="KAJ7428658.1"/>
    <property type="molecule type" value="Genomic_DNA"/>
</dbReference>
<evidence type="ECO:0000313" key="4">
    <source>
        <dbReference type="Proteomes" id="UP001145742"/>
    </source>
</evidence>
<feature type="signal peptide" evidence="2">
    <location>
        <begin position="1"/>
        <end position="27"/>
    </location>
</feature>
<keyword evidence="4" id="KW-1185">Reference proteome</keyword>
<organism evidence="3 4">
    <name type="scientific">Willisornis vidua</name>
    <name type="common">Xingu scale-backed antbird</name>
    <dbReference type="NCBI Taxonomy" id="1566151"/>
    <lineage>
        <taxon>Eukaryota</taxon>
        <taxon>Metazoa</taxon>
        <taxon>Chordata</taxon>
        <taxon>Craniata</taxon>
        <taxon>Vertebrata</taxon>
        <taxon>Euteleostomi</taxon>
        <taxon>Archelosauria</taxon>
        <taxon>Archosauria</taxon>
        <taxon>Dinosauria</taxon>
        <taxon>Saurischia</taxon>
        <taxon>Theropoda</taxon>
        <taxon>Coelurosauria</taxon>
        <taxon>Aves</taxon>
        <taxon>Neognathae</taxon>
        <taxon>Neoaves</taxon>
        <taxon>Telluraves</taxon>
        <taxon>Australaves</taxon>
        <taxon>Passeriformes</taxon>
        <taxon>Thamnophilidae</taxon>
        <taxon>Willisornis</taxon>
    </lineage>
</organism>
<sequence>MATRGGGAANAAALLWAVWAALPPARSFSVPLQRPDSCGAGRYFDSSRLACAPCGAHQRQSAGGERGGGGAARARGRSGVSALNPPPAAGGAKSGLMLWR</sequence>
<protein>
    <submittedName>
        <fullName evidence="3">Uncharacterized protein</fullName>
    </submittedName>
</protein>
<feature type="chain" id="PRO_5046340472" evidence="2">
    <location>
        <begin position="28"/>
        <end position="100"/>
    </location>
</feature>
<name>A0ABQ9E0E4_9PASS</name>
<evidence type="ECO:0000256" key="2">
    <source>
        <dbReference type="SAM" id="SignalP"/>
    </source>
</evidence>
<accession>A0ABQ9E0E4</accession>
<evidence type="ECO:0000313" key="3">
    <source>
        <dbReference type="EMBL" id="KAJ7428658.1"/>
    </source>
</evidence>
<gene>
    <name evidence="3" type="ORF">WISP_01074</name>
</gene>
<feature type="region of interest" description="Disordered" evidence="1">
    <location>
        <begin position="58"/>
        <end position="100"/>
    </location>
</feature>
<proteinExistence type="predicted"/>
<keyword evidence="2" id="KW-0732">Signal</keyword>
<dbReference type="Proteomes" id="UP001145742">
    <property type="component" value="Unassembled WGS sequence"/>
</dbReference>
<comment type="caution">
    <text evidence="3">The sequence shown here is derived from an EMBL/GenBank/DDBJ whole genome shotgun (WGS) entry which is preliminary data.</text>
</comment>
<evidence type="ECO:0000256" key="1">
    <source>
        <dbReference type="SAM" id="MobiDB-lite"/>
    </source>
</evidence>